<evidence type="ECO:0000256" key="1">
    <source>
        <dbReference type="SAM" id="Phobius"/>
    </source>
</evidence>
<feature type="domain" description="ATPase AAA-type core" evidence="3">
    <location>
        <begin position="24"/>
        <end position="312"/>
    </location>
</feature>
<reference evidence="4" key="1">
    <citation type="submission" date="2019-11" db="EMBL/GenBank/DDBJ databases">
        <authorList>
            <person name="Feng L."/>
        </authorList>
    </citation>
    <scope>NUCLEOTIDE SEQUENCE</scope>
    <source>
        <strain evidence="4">PclaraLFYP37</strain>
    </source>
</reference>
<dbReference type="GO" id="GO:0005524">
    <property type="term" value="F:ATP binding"/>
    <property type="evidence" value="ECO:0007669"/>
    <property type="project" value="InterPro"/>
</dbReference>
<feature type="transmembrane region" description="Helical" evidence="1">
    <location>
        <begin position="244"/>
        <end position="264"/>
    </location>
</feature>
<gene>
    <name evidence="4" type="ORF">PCLFYP37_00412</name>
</gene>
<proteinExistence type="predicted"/>
<dbReference type="EMBL" id="CACRUT010000023">
    <property type="protein sequence ID" value="VYU59818.1"/>
    <property type="molecule type" value="Genomic_DNA"/>
</dbReference>
<dbReference type="InterPro" id="IPR014592">
    <property type="entry name" value="P-loop_UCP034888"/>
</dbReference>
<dbReference type="Pfam" id="PF13304">
    <property type="entry name" value="AAA_21"/>
    <property type="match status" value="1"/>
</dbReference>
<dbReference type="PANTHER" id="PTHR43581:SF2">
    <property type="entry name" value="EXCINUCLEASE ATPASE SUBUNIT"/>
    <property type="match status" value="1"/>
</dbReference>
<keyword evidence="1" id="KW-0472">Membrane</keyword>
<accession>A0A6N3G541</accession>
<dbReference type="InterPro" id="IPR022532">
    <property type="entry name" value="DUF3696"/>
</dbReference>
<protein>
    <recommendedName>
        <fullName evidence="5">DUF3696 domain-containing protein</fullName>
    </recommendedName>
</protein>
<keyword evidence="1" id="KW-1133">Transmembrane helix</keyword>
<evidence type="ECO:0000313" key="4">
    <source>
        <dbReference type="EMBL" id="VYU59818.1"/>
    </source>
</evidence>
<dbReference type="AlphaFoldDB" id="A0A6N3G541"/>
<evidence type="ECO:0000259" key="2">
    <source>
        <dbReference type="Pfam" id="PF12476"/>
    </source>
</evidence>
<feature type="domain" description="DUF3696" evidence="2">
    <location>
        <begin position="324"/>
        <end position="373"/>
    </location>
</feature>
<dbReference type="SUPFAM" id="SSF52540">
    <property type="entry name" value="P-loop containing nucleoside triphosphate hydrolases"/>
    <property type="match status" value="1"/>
</dbReference>
<dbReference type="Gene3D" id="3.40.50.300">
    <property type="entry name" value="P-loop containing nucleotide triphosphate hydrolases"/>
    <property type="match status" value="2"/>
</dbReference>
<dbReference type="InterPro" id="IPR003959">
    <property type="entry name" value="ATPase_AAA_core"/>
</dbReference>
<name>A0A6N3G541_9BACT</name>
<dbReference type="PIRSF" id="PIRSF034888">
    <property type="entry name" value="P-loop_UCP034888"/>
    <property type="match status" value="1"/>
</dbReference>
<dbReference type="Pfam" id="PF12476">
    <property type="entry name" value="DUF3696"/>
    <property type="match status" value="1"/>
</dbReference>
<dbReference type="PANTHER" id="PTHR43581">
    <property type="entry name" value="ATP/GTP PHOSPHATASE"/>
    <property type="match status" value="1"/>
</dbReference>
<evidence type="ECO:0008006" key="5">
    <source>
        <dbReference type="Google" id="ProtNLM"/>
    </source>
</evidence>
<keyword evidence="1" id="KW-0812">Transmembrane</keyword>
<sequence length="376" mass="42498">MIERYKIHNFKIHGDTDLRLANLSILTGMNGMGKSSVIQSMLMLRESFLKGEFPQTVNLRGESFQIGQSSQLVNWNTVVEPHLLRISITQDSGCNFDFAYQYPLGDVTRLNQLPSAVSYSREDLEKCSLFSGYFQYLSAFRDGPQSVYQTDTAVVDDRKQLSFKMGRGEFAVYFLSRFGDENIPIPELNFNCDEIEDLSLRTQTEAWLTAISPDIRINIEQRSTEFFLKFGYRKEGTPMKWIDALNTGFGITYVLSVLVAVLFAPKGSLVLIENPEAHIHPAAQAALMKLISLAAEHGVQIILETHSDHVINGALVALKKGYLKETHLAVYYFDRNRDTMNAEAIPLAIGKNCRIKDAPQGFFDQMKMDLETLFGF</sequence>
<dbReference type="InterPro" id="IPR027417">
    <property type="entry name" value="P-loop_NTPase"/>
</dbReference>
<dbReference type="GO" id="GO:0016887">
    <property type="term" value="F:ATP hydrolysis activity"/>
    <property type="evidence" value="ECO:0007669"/>
    <property type="project" value="InterPro"/>
</dbReference>
<dbReference type="InterPro" id="IPR051396">
    <property type="entry name" value="Bact_Antivir_Def_Nuclease"/>
</dbReference>
<organism evidence="4">
    <name type="scientific">Paraprevotella clara</name>
    <dbReference type="NCBI Taxonomy" id="454154"/>
    <lineage>
        <taxon>Bacteria</taxon>
        <taxon>Pseudomonadati</taxon>
        <taxon>Bacteroidota</taxon>
        <taxon>Bacteroidia</taxon>
        <taxon>Bacteroidales</taxon>
        <taxon>Prevotellaceae</taxon>
        <taxon>Paraprevotella</taxon>
    </lineage>
</organism>
<evidence type="ECO:0000259" key="3">
    <source>
        <dbReference type="Pfam" id="PF13304"/>
    </source>
</evidence>
<dbReference type="RefSeq" id="WP_302978044.1">
    <property type="nucleotide sequence ID" value="NZ_CACRUT010000023.1"/>
</dbReference>